<comment type="caution">
    <text evidence="3">The sequence shown here is derived from an EMBL/GenBank/DDBJ whole genome shotgun (WGS) entry which is preliminary data.</text>
</comment>
<name>A0ABD6P2N7_9MYCO</name>
<evidence type="ECO:0000313" key="4">
    <source>
        <dbReference type="Proteomes" id="UP000092086"/>
    </source>
</evidence>
<protein>
    <submittedName>
        <fullName evidence="3">Maturase</fullName>
    </submittedName>
</protein>
<accession>A0ABD6P2N7</accession>
<feature type="region of interest" description="Disordered" evidence="1">
    <location>
        <begin position="418"/>
        <end position="458"/>
    </location>
</feature>
<evidence type="ECO:0000256" key="1">
    <source>
        <dbReference type="SAM" id="MobiDB-lite"/>
    </source>
</evidence>
<feature type="compositionally biased region" description="Acidic residues" evidence="1">
    <location>
        <begin position="449"/>
        <end position="458"/>
    </location>
</feature>
<dbReference type="EMBL" id="LZIT01000163">
    <property type="protein sequence ID" value="OBG37546.1"/>
    <property type="molecule type" value="Genomic_DNA"/>
</dbReference>
<feature type="domain" description="HNH nuclease" evidence="2">
    <location>
        <begin position="354"/>
        <end position="406"/>
    </location>
</feature>
<reference evidence="3 4" key="1">
    <citation type="submission" date="2016-06" db="EMBL/GenBank/DDBJ databases">
        <authorList>
            <person name="Sutton G."/>
            <person name="Brinkac L."/>
            <person name="Sanka R."/>
            <person name="Adams M."/>
            <person name="Lau E."/>
            <person name="Sam S."/>
            <person name="Sreng N."/>
            <person name="Him V."/>
            <person name="Kerleguer A."/>
            <person name="Cheng S."/>
        </authorList>
    </citation>
    <scope>NUCLEOTIDE SEQUENCE [LARGE SCALE GENOMIC DNA]</scope>
    <source>
        <strain evidence="3 4">E2978</strain>
    </source>
</reference>
<dbReference type="CDD" id="cd00085">
    <property type="entry name" value="HNHc"/>
    <property type="match status" value="1"/>
</dbReference>
<dbReference type="AlphaFoldDB" id="A0ABD6P2N7"/>
<feature type="compositionally biased region" description="Basic and acidic residues" evidence="1">
    <location>
        <begin position="432"/>
        <end position="448"/>
    </location>
</feature>
<dbReference type="SMART" id="SM00507">
    <property type="entry name" value="HNHc"/>
    <property type="match status" value="1"/>
</dbReference>
<proteinExistence type="predicted"/>
<dbReference type="InterPro" id="IPR003870">
    <property type="entry name" value="DUF222"/>
</dbReference>
<evidence type="ECO:0000313" key="3">
    <source>
        <dbReference type="EMBL" id="OBG37546.1"/>
    </source>
</evidence>
<dbReference type="RefSeq" id="WP_068210127.1">
    <property type="nucleotide sequence ID" value="NZ_LZIT01000163.1"/>
</dbReference>
<organism evidence="3 4">
    <name type="scientific">Mycobacterium alsense</name>
    <dbReference type="NCBI Taxonomy" id="324058"/>
    <lineage>
        <taxon>Bacteria</taxon>
        <taxon>Bacillati</taxon>
        <taxon>Actinomycetota</taxon>
        <taxon>Actinomycetes</taxon>
        <taxon>Mycobacteriales</taxon>
        <taxon>Mycobacteriaceae</taxon>
        <taxon>Mycobacterium</taxon>
    </lineage>
</organism>
<gene>
    <name evidence="3" type="ORF">A5672_18035</name>
</gene>
<dbReference type="InterPro" id="IPR003615">
    <property type="entry name" value="HNH_nuc"/>
</dbReference>
<evidence type="ECO:0000259" key="2">
    <source>
        <dbReference type="SMART" id="SM00507"/>
    </source>
</evidence>
<dbReference type="Pfam" id="PF02720">
    <property type="entry name" value="DUF222"/>
    <property type="match status" value="1"/>
</dbReference>
<dbReference type="Proteomes" id="UP000092086">
    <property type="component" value="Unassembled WGS sequence"/>
</dbReference>
<sequence>MHSIAEPPEVAAALDALDAAVAVVAELDLGALAPGVRLGALERMETARRRQIALSHDVIGALAQEDPADLGGPAYQVVADWLRISYTEARRRIRDAHQLSPRLTLTGQQLPPELPATAVAWRDGMLDAEHLRVIQTFVHDLPRETPVAVAEHAERRLAGHAADLRPDQLRRAANRAAVLINPDGKFSDADRARQRGLTWCPQRADGMSLGKLVATPELRANLDAWLARFAAPGMCNPDDETPCVTGQPDDDAATRDGRTLAQRQHDALNALVRGQLGDPKLGQHNGLPVAVVVSTTLRELCSGAGRAVTGGGTELPMRDLIRMGSHAWHYLAVFDEHSSRPLYLGRTRRIASPDQRIVLYAKDRGCTHPGCDVPGYWCEVHHIDDWAAGGRTDADKLTFTCPANHKLIEKGWRTRKLPDGRTEWIPPPGLDRGQRRTNDYHHPERVVDDNDDDDDEPD</sequence>